<accession>A0AAJ6B4N9</accession>
<comment type="similarity">
    <text evidence="2 11">Belongs to the shikimate kinase family.</text>
</comment>
<dbReference type="GO" id="GO:0005524">
    <property type="term" value="F:ATP binding"/>
    <property type="evidence" value="ECO:0007669"/>
    <property type="project" value="UniProtKB-UniRule"/>
</dbReference>
<dbReference type="HAMAP" id="MF_00109">
    <property type="entry name" value="Shikimate_kinase"/>
    <property type="match status" value="1"/>
</dbReference>
<comment type="caution">
    <text evidence="11">Lacks conserved residue(s) required for the propagation of feature annotation.</text>
</comment>
<feature type="binding site" evidence="11">
    <location>
        <position position="35"/>
    </location>
    <ligand>
        <name>substrate</name>
    </ligand>
</feature>
<proteinExistence type="inferred from homology"/>
<dbReference type="GO" id="GO:0009073">
    <property type="term" value="P:aromatic amino acid family biosynthetic process"/>
    <property type="evidence" value="ECO:0007669"/>
    <property type="project" value="UniProtKB-KW"/>
</dbReference>
<comment type="pathway">
    <text evidence="1 11">Metabolic intermediate biosynthesis; chorismate biosynthesis; chorismate from D-erythrose 4-phosphate and phosphoenolpyruvate: step 5/7.</text>
</comment>
<dbReference type="AlphaFoldDB" id="A0AAJ6B4N9"/>
<organism evidence="12 13">
    <name type="scientific">Candidatus Microbacterium phytovorans</name>
    <dbReference type="NCBI Taxonomy" id="3121374"/>
    <lineage>
        <taxon>Bacteria</taxon>
        <taxon>Bacillati</taxon>
        <taxon>Actinomycetota</taxon>
        <taxon>Actinomycetes</taxon>
        <taxon>Micrococcales</taxon>
        <taxon>Microbacteriaceae</taxon>
        <taxon>Microbacterium</taxon>
    </lineage>
</organism>
<evidence type="ECO:0000256" key="2">
    <source>
        <dbReference type="ARBA" id="ARBA00006997"/>
    </source>
</evidence>
<reference evidence="12" key="1">
    <citation type="submission" date="2023-03" db="EMBL/GenBank/DDBJ databases">
        <title>Andean soil-derived lignocellulolytic bacterial consortium as a source of novel taxa and putative plastic-active enzymes.</title>
        <authorList>
            <person name="Diaz-Garcia L."/>
            <person name="Chuvochina M."/>
            <person name="Feuerriegel G."/>
            <person name="Bunk B."/>
            <person name="Sproer C."/>
            <person name="Streit W.R."/>
            <person name="Rodriguez L.M."/>
            <person name="Overmann J."/>
            <person name="Jimenez D.J."/>
        </authorList>
    </citation>
    <scope>NUCLEOTIDE SEQUENCE</scope>
    <source>
        <strain evidence="12">MAG 4610</strain>
    </source>
</reference>
<feature type="binding site" evidence="11">
    <location>
        <begin position="13"/>
        <end position="18"/>
    </location>
    <ligand>
        <name>ATP</name>
        <dbReference type="ChEBI" id="CHEBI:30616"/>
    </ligand>
</feature>
<dbReference type="GO" id="GO:0009423">
    <property type="term" value="P:chorismate biosynthetic process"/>
    <property type="evidence" value="ECO:0007669"/>
    <property type="project" value="UniProtKB-UniRule"/>
</dbReference>
<dbReference type="CDD" id="cd00464">
    <property type="entry name" value="SK"/>
    <property type="match status" value="1"/>
</dbReference>
<evidence type="ECO:0000256" key="5">
    <source>
        <dbReference type="ARBA" id="ARBA00022679"/>
    </source>
</evidence>
<dbReference type="EMBL" id="CP119321">
    <property type="protein sequence ID" value="WEK14329.1"/>
    <property type="molecule type" value="Genomic_DNA"/>
</dbReference>
<gene>
    <name evidence="11" type="primary">aroK</name>
    <name evidence="12" type="ORF">P0Y48_03715</name>
</gene>
<keyword evidence="8 11" id="KW-0067">ATP-binding</keyword>
<dbReference type="GO" id="GO:0000287">
    <property type="term" value="F:magnesium ion binding"/>
    <property type="evidence" value="ECO:0007669"/>
    <property type="project" value="UniProtKB-UniRule"/>
</dbReference>
<dbReference type="GO" id="GO:0004765">
    <property type="term" value="F:shikimate kinase activity"/>
    <property type="evidence" value="ECO:0007669"/>
    <property type="project" value="UniProtKB-UniRule"/>
</dbReference>
<feature type="binding site" evidence="11">
    <location>
        <position position="79"/>
    </location>
    <ligand>
        <name>substrate</name>
    </ligand>
</feature>
<dbReference type="Pfam" id="PF01202">
    <property type="entry name" value="SKI"/>
    <property type="match status" value="1"/>
</dbReference>
<comment type="cofactor">
    <cofactor evidence="11">
        <name>Mg(2+)</name>
        <dbReference type="ChEBI" id="CHEBI:18420"/>
    </cofactor>
    <text evidence="11">Binds 1 Mg(2+) ion per subunit.</text>
</comment>
<keyword evidence="4 11" id="KW-0028">Amino-acid biosynthesis</keyword>
<keyword evidence="11" id="KW-0460">Magnesium</keyword>
<dbReference type="EC" id="2.7.1.71" evidence="3 11"/>
<dbReference type="PANTHER" id="PTHR21087:SF16">
    <property type="entry name" value="SHIKIMATE KINASE 1, CHLOROPLASTIC"/>
    <property type="match status" value="1"/>
</dbReference>
<keyword evidence="6 11" id="KW-0547">Nucleotide-binding</keyword>
<keyword evidence="7 11" id="KW-0418">Kinase</keyword>
<evidence type="ECO:0000256" key="1">
    <source>
        <dbReference type="ARBA" id="ARBA00004842"/>
    </source>
</evidence>
<comment type="function">
    <text evidence="11">Catalyzes the specific phosphorylation of the 3-hydroxyl group of shikimic acid using ATP as a cosubstrate.</text>
</comment>
<feature type="binding site" evidence="11">
    <location>
        <position position="115"/>
    </location>
    <ligand>
        <name>ATP</name>
        <dbReference type="ChEBI" id="CHEBI:30616"/>
    </ligand>
</feature>
<dbReference type="InterPro" id="IPR000623">
    <property type="entry name" value="Shikimate_kinase/TSH1"/>
</dbReference>
<evidence type="ECO:0000256" key="6">
    <source>
        <dbReference type="ARBA" id="ARBA00022741"/>
    </source>
</evidence>
<evidence type="ECO:0000256" key="3">
    <source>
        <dbReference type="ARBA" id="ARBA00012154"/>
    </source>
</evidence>
<evidence type="ECO:0000256" key="4">
    <source>
        <dbReference type="ARBA" id="ARBA00022605"/>
    </source>
</evidence>
<keyword evidence="9 11" id="KW-0057">Aromatic amino acid biosynthesis</keyword>
<comment type="subunit">
    <text evidence="11">Monomer.</text>
</comment>
<dbReference type="SUPFAM" id="SSF52540">
    <property type="entry name" value="P-loop containing nucleoside triphosphate hydrolases"/>
    <property type="match status" value="1"/>
</dbReference>
<dbReference type="InterPro" id="IPR023000">
    <property type="entry name" value="Shikimate_kinase_CS"/>
</dbReference>
<dbReference type="Gene3D" id="3.40.50.300">
    <property type="entry name" value="P-loop containing nucleotide triphosphate hydrolases"/>
    <property type="match status" value="1"/>
</dbReference>
<dbReference type="Proteomes" id="UP001213972">
    <property type="component" value="Chromosome"/>
</dbReference>
<keyword evidence="11" id="KW-0963">Cytoplasm</keyword>
<evidence type="ECO:0000256" key="9">
    <source>
        <dbReference type="ARBA" id="ARBA00023141"/>
    </source>
</evidence>
<name>A0AAJ6B4N9_9MICO</name>
<sequence>MSARAVVLIGPMGAGKTSIGKRVARALGETFYDSDAAVVREHGPIDAIFRDHGEDRFRQWERVAVRDGLDRGGIVALGGGAVLHPDTQADLAAHQVILLTVGPQTIESRIRGTKRPLLQGEDAVARWSALYATRRPLYERLADVTFDTSSGPLQEVVDALVQWVRTTPTASADAPTESGDPS</sequence>
<evidence type="ECO:0000313" key="12">
    <source>
        <dbReference type="EMBL" id="WEK14329.1"/>
    </source>
</evidence>
<dbReference type="GO" id="GO:0008652">
    <property type="term" value="P:amino acid biosynthetic process"/>
    <property type="evidence" value="ECO:0007669"/>
    <property type="project" value="UniProtKB-KW"/>
</dbReference>
<feature type="binding site" evidence="11">
    <location>
        <position position="134"/>
    </location>
    <ligand>
        <name>substrate</name>
    </ligand>
</feature>
<keyword evidence="11" id="KW-0479">Metal-binding</keyword>
<keyword evidence="5 11" id="KW-0808">Transferase</keyword>
<dbReference type="InterPro" id="IPR031322">
    <property type="entry name" value="Shikimate/glucono_kinase"/>
</dbReference>
<evidence type="ECO:0000256" key="10">
    <source>
        <dbReference type="ARBA" id="ARBA00048567"/>
    </source>
</evidence>
<feature type="binding site" evidence="11">
    <location>
        <position position="58"/>
    </location>
    <ligand>
        <name>substrate</name>
    </ligand>
</feature>
<dbReference type="PRINTS" id="PR01100">
    <property type="entry name" value="SHIKIMTKNASE"/>
</dbReference>
<evidence type="ECO:0000313" key="13">
    <source>
        <dbReference type="Proteomes" id="UP001213972"/>
    </source>
</evidence>
<dbReference type="PANTHER" id="PTHR21087">
    <property type="entry name" value="SHIKIMATE KINASE"/>
    <property type="match status" value="1"/>
</dbReference>
<feature type="binding site" evidence="11">
    <location>
        <position position="17"/>
    </location>
    <ligand>
        <name>Mg(2+)</name>
        <dbReference type="ChEBI" id="CHEBI:18420"/>
    </ligand>
</feature>
<evidence type="ECO:0000256" key="7">
    <source>
        <dbReference type="ARBA" id="ARBA00022777"/>
    </source>
</evidence>
<comment type="catalytic activity">
    <reaction evidence="10 11">
        <text>shikimate + ATP = 3-phosphoshikimate + ADP + H(+)</text>
        <dbReference type="Rhea" id="RHEA:13121"/>
        <dbReference type="ChEBI" id="CHEBI:15378"/>
        <dbReference type="ChEBI" id="CHEBI:30616"/>
        <dbReference type="ChEBI" id="CHEBI:36208"/>
        <dbReference type="ChEBI" id="CHEBI:145989"/>
        <dbReference type="ChEBI" id="CHEBI:456216"/>
        <dbReference type="EC" id="2.7.1.71"/>
    </reaction>
</comment>
<comment type="subcellular location">
    <subcellularLocation>
        <location evidence="11">Cytoplasm</location>
    </subcellularLocation>
</comment>
<dbReference type="PROSITE" id="PS01128">
    <property type="entry name" value="SHIKIMATE_KINASE"/>
    <property type="match status" value="1"/>
</dbReference>
<dbReference type="InterPro" id="IPR027417">
    <property type="entry name" value="P-loop_NTPase"/>
</dbReference>
<dbReference type="GO" id="GO:0005829">
    <property type="term" value="C:cytosol"/>
    <property type="evidence" value="ECO:0007669"/>
    <property type="project" value="TreeGrafter"/>
</dbReference>
<protein>
    <recommendedName>
        <fullName evidence="3 11">Shikimate kinase</fullName>
        <shortName evidence="11">SK</shortName>
        <ecNumber evidence="3 11">2.7.1.71</ecNumber>
    </recommendedName>
</protein>
<evidence type="ECO:0000256" key="8">
    <source>
        <dbReference type="ARBA" id="ARBA00022840"/>
    </source>
</evidence>
<evidence type="ECO:0000256" key="11">
    <source>
        <dbReference type="HAMAP-Rule" id="MF_00109"/>
    </source>
</evidence>